<dbReference type="Proteomes" id="UP001482520">
    <property type="component" value="Unassembled WGS sequence"/>
</dbReference>
<feature type="transmembrane region" description="Helical" evidence="1">
    <location>
        <begin position="26"/>
        <end position="45"/>
    </location>
</feature>
<keyword evidence="1" id="KW-1133">Transmembrane helix</keyword>
<evidence type="ECO:0000256" key="1">
    <source>
        <dbReference type="SAM" id="Phobius"/>
    </source>
</evidence>
<organism evidence="3 4">
    <name type="scientific">Nocardioides kribbensis</name>
    <dbReference type="NCBI Taxonomy" id="305517"/>
    <lineage>
        <taxon>Bacteria</taxon>
        <taxon>Bacillati</taxon>
        <taxon>Actinomycetota</taxon>
        <taxon>Actinomycetes</taxon>
        <taxon>Propionibacteriales</taxon>
        <taxon>Nocardioidaceae</taxon>
        <taxon>Nocardioides</taxon>
    </lineage>
</organism>
<evidence type="ECO:0000313" key="3">
    <source>
        <dbReference type="EMBL" id="MEQ7846982.1"/>
    </source>
</evidence>
<dbReference type="Gene3D" id="3.10.350.10">
    <property type="entry name" value="LysM domain"/>
    <property type="match status" value="1"/>
</dbReference>
<name>A0ABV1NWU2_9ACTN</name>
<proteinExistence type="predicted"/>
<dbReference type="SUPFAM" id="SSF54106">
    <property type="entry name" value="LysM domain"/>
    <property type="match status" value="1"/>
</dbReference>
<dbReference type="SMART" id="SM00257">
    <property type="entry name" value="LysM"/>
    <property type="match status" value="1"/>
</dbReference>
<protein>
    <submittedName>
        <fullName evidence="3">LysM peptidoglycan-binding domain-containing protein</fullName>
    </submittedName>
</protein>
<accession>A0ABV1NWU2</accession>
<evidence type="ECO:0000313" key="4">
    <source>
        <dbReference type="Proteomes" id="UP001482520"/>
    </source>
</evidence>
<evidence type="ECO:0000259" key="2">
    <source>
        <dbReference type="SMART" id="SM00257"/>
    </source>
</evidence>
<dbReference type="InterPro" id="IPR036779">
    <property type="entry name" value="LysM_dom_sf"/>
</dbReference>
<dbReference type="RefSeq" id="WP_349804199.1">
    <property type="nucleotide sequence ID" value="NZ_JBEGDP010000005.1"/>
</dbReference>
<feature type="domain" description="LysM" evidence="2">
    <location>
        <begin position="58"/>
        <end position="107"/>
    </location>
</feature>
<gene>
    <name evidence="3" type="ORF">V6R90_06795</name>
</gene>
<dbReference type="Pfam" id="PF01476">
    <property type="entry name" value="LysM"/>
    <property type="match status" value="1"/>
</dbReference>
<comment type="caution">
    <text evidence="3">The sequence shown here is derived from an EMBL/GenBank/DDBJ whole genome shotgun (WGS) entry which is preliminary data.</text>
</comment>
<dbReference type="EMBL" id="JBEGDP010000005">
    <property type="protein sequence ID" value="MEQ7846982.1"/>
    <property type="molecule type" value="Genomic_DNA"/>
</dbReference>
<keyword evidence="1" id="KW-0812">Transmembrane</keyword>
<dbReference type="CDD" id="cd00118">
    <property type="entry name" value="LysM"/>
    <property type="match status" value="1"/>
</dbReference>
<keyword evidence="1" id="KW-0472">Membrane</keyword>
<sequence>MSTTIQHPAASRVATHHVRLTRRGRLVVFTLSLLAILAVGVWLAAGSVATSQAQPTEVIVVGTGETLWDIAADVADDGDVRSTIAKIQQLNDLDGGMVAAGQRLRIPLA</sequence>
<dbReference type="InterPro" id="IPR018392">
    <property type="entry name" value="LysM"/>
</dbReference>
<reference evidence="3 4" key="1">
    <citation type="submission" date="2024-02" db="EMBL/GenBank/DDBJ databases">
        <title>Full genome sequence of Nocardioides kribbensis.</title>
        <authorList>
            <person name="Poletto B.L."/>
            <person name="Silva G."/>
            <person name="Galante D."/>
            <person name="Campos K.R."/>
            <person name="Santos M.B.N."/>
            <person name="Sacchi C.T."/>
        </authorList>
    </citation>
    <scope>NUCLEOTIDE SEQUENCE [LARGE SCALE GENOMIC DNA]</scope>
    <source>
        <strain evidence="3 4">O4R</strain>
    </source>
</reference>
<keyword evidence="4" id="KW-1185">Reference proteome</keyword>